<comment type="caution">
    <text evidence="4">The sequence shown here is derived from an EMBL/GenBank/DDBJ whole genome shotgun (WGS) entry which is preliminary data.</text>
</comment>
<dbReference type="Pfam" id="PF00583">
    <property type="entry name" value="Acetyltransf_1"/>
    <property type="match status" value="1"/>
</dbReference>
<dbReference type="GO" id="GO:0005840">
    <property type="term" value="C:ribosome"/>
    <property type="evidence" value="ECO:0007669"/>
    <property type="project" value="UniProtKB-KW"/>
</dbReference>
<reference evidence="4 5" key="1">
    <citation type="submission" date="2020-08" db="EMBL/GenBank/DDBJ databases">
        <title>Genomic Encyclopedia of Type Strains, Phase III (KMG-III): the genomes of soil and plant-associated and newly described type strains.</title>
        <authorList>
            <person name="Whitman W."/>
        </authorList>
    </citation>
    <scope>NUCLEOTIDE SEQUENCE [LARGE SCALE GENOMIC DNA]</scope>
    <source>
        <strain evidence="4 5">CECT 8571</strain>
    </source>
</reference>
<dbReference type="PANTHER" id="PTHR43877">
    <property type="entry name" value="AMINOALKYLPHOSPHONATE N-ACETYLTRANSFERASE-RELATED-RELATED"/>
    <property type="match status" value="1"/>
</dbReference>
<protein>
    <submittedName>
        <fullName evidence="4">Ribosomal protein S18 acetylase RimI-like enzyme</fullName>
    </submittedName>
</protein>
<dbReference type="Gene3D" id="3.40.630.30">
    <property type="match status" value="1"/>
</dbReference>
<dbReference type="PROSITE" id="PS51186">
    <property type="entry name" value="GNAT"/>
    <property type="match status" value="1"/>
</dbReference>
<evidence type="ECO:0000313" key="5">
    <source>
        <dbReference type="Proteomes" id="UP000559987"/>
    </source>
</evidence>
<gene>
    <name evidence="4" type="ORF">FHS30_000193</name>
</gene>
<dbReference type="PANTHER" id="PTHR43877:SF2">
    <property type="entry name" value="AMINOALKYLPHOSPHONATE N-ACETYLTRANSFERASE-RELATED"/>
    <property type="match status" value="1"/>
</dbReference>
<dbReference type="InterPro" id="IPR050832">
    <property type="entry name" value="Bact_Acetyltransf"/>
</dbReference>
<keyword evidence="1" id="KW-0808">Transferase</keyword>
<keyword evidence="4" id="KW-0689">Ribosomal protein</keyword>
<feature type="domain" description="N-acetyltransferase" evidence="3">
    <location>
        <begin position="1"/>
        <end position="195"/>
    </location>
</feature>
<organism evidence="4 5">
    <name type="scientific">Simiduia aestuariiviva</name>
    <dbReference type="NCBI Taxonomy" id="1510459"/>
    <lineage>
        <taxon>Bacteria</taxon>
        <taxon>Pseudomonadati</taxon>
        <taxon>Pseudomonadota</taxon>
        <taxon>Gammaproteobacteria</taxon>
        <taxon>Cellvibrionales</taxon>
        <taxon>Cellvibrionaceae</taxon>
        <taxon>Simiduia</taxon>
    </lineage>
</organism>
<sequence length="195" mass="20655">MTLDAASAADAAALVPLVYSSGPAAFDYVFLADAESFLSQALAQADGSFGHRAHYVVRGATGIDGCVSVFQRDEHLQRNNANVGAIMQWAGWRSPLVLLRGLKVEKLIPAPPANSLHIAHLAVAPELRGQGCGAQLIAFAAERAQSLGLSHLSLDVAADNPRAEALYRRLGFEQQAHRTSQIPGLADHSTLIKAL</sequence>
<keyword evidence="5" id="KW-1185">Reference proteome</keyword>
<dbReference type="EMBL" id="JACHXZ010000001">
    <property type="protein sequence ID" value="MBB3167017.1"/>
    <property type="molecule type" value="Genomic_DNA"/>
</dbReference>
<keyword evidence="4" id="KW-0687">Ribonucleoprotein</keyword>
<dbReference type="InterPro" id="IPR016181">
    <property type="entry name" value="Acyl_CoA_acyltransferase"/>
</dbReference>
<dbReference type="CDD" id="cd04301">
    <property type="entry name" value="NAT_SF"/>
    <property type="match status" value="1"/>
</dbReference>
<evidence type="ECO:0000259" key="3">
    <source>
        <dbReference type="PROSITE" id="PS51186"/>
    </source>
</evidence>
<dbReference type="Proteomes" id="UP000559987">
    <property type="component" value="Unassembled WGS sequence"/>
</dbReference>
<evidence type="ECO:0000313" key="4">
    <source>
        <dbReference type="EMBL" id="MBB3167017.1"/>
    </source>
</evidence>
<dbReference type="RefSeq" id="WP_183907386.1">
    <property type="nucleotide sequence ID" value="NZ_JACHXZ010000001.1"/>
</dbReference>
<accession>A0A839UNK2</accession>
<dbReference type="InterPro" id="IPR000182">
    <property type="entry name" value="GNAT_dom"/>
</dbReference>
<dbReference type="SUPFAM" id="SSF55729">
    <property type="entry name" value="Acyl-CoA N-acyltransferases (Nat)"/>
    <property type="match status" value="1"/>
</dbReference>
<dbReference type="GO" id="GO:0016747">
    <property type="term" value="F:acyltransferase activity, transferring groups other than amino-acyl groups"/>
    <property type="evidence" value="ECO:0007669"/>
    <property type="project" value="InterPro"/>
</dbReference>
<evidence type="ECO:0000256" key="2">
    <source>
        <dbReference type="ARBA" id="ARBA00023315"/>
    </source>
</evidence>
<dbReference type="AlphaFoldDB" id="A0A839UNK2"/>
<name>A0A839UNK2_9GAMM</name>
<evidence type="ECO:0000256" key="1">
    <source>
        <dbReference type="ARBA" id="ARBA00022679"/>
    </source>
</evidence>
<keyword evidence="2" id="KW-0012">Acyltransferase</keyword>
<proteinExistence type="predicted"/>